<dbReference type="AlphaFoldDB" id="A0AB37ZC88"/>
<name>A0AB37ZC88_9PSED</name>
<dbReference type="Gene3D" id="3.40.30.10">
    <property type="entry name" value="Glutaredoxin"/>
    <property type="match status" value="1"/>
</dbReference>
<protein>
    <submittedName>
        <fullName evidence="1">Glutathione S-transferase</fullName>
    </submittedName>
</protein>
<organism evidence="1 2">
    <name type="scientific">Pseudomonas peli</name>
    <dbReference type="NCBI Taxonomy" id="592361"/>
    <lineage>
        <taxon>Bacteria</taxon>
        <taxon>Pseudomonadati</taxon>
        <taxon>Pseudomonadota</taxon>
        <taxon>Gammaproteobacteria</taxon>
        <taxon>Pseudomonadales</taxon>
        <taxon>Pseudomonadaceae</taxon>
        <taxon>Pseudomonas</taxon>
    </lineage>
</organism>
<proteinExistence type="predicted"/>
<sequence>MLHAQLTLISHPLCTFVQRAAIVLMEKNVRVERVDVDHAA</sequence>
<evidence type="ECO:0000313" key="2">
    <source>
        <dbReference type="Proteomes" id="UP000242418"/>
    </source>
</evidence>
<evidence type="ECO:0000313" key="1">
    <source>
        <dbReference type="EMBL" id="SCW86505.1"/>
    </source>
</evidence>
<dbReference type="SUPFAM" id="SSF52833">
    <property type="entry name" value="Thioredoxin-like"/>
    <property type="match status" value="1"/>
</dbReference>
<dbReference type="InterPro" id="IPR036249">
    <property type="entry name" value="Thioredoxin-like_sf"/>
</dbReference>
<dbReference type="EMBL" id="FMTL01000006">
    <property type="protein sequence ID" value="SCW86505.1"/>
    <property type="molecule type" value="Genomic_DNA"/>
</dbReference>
<gene>
    <name evidence="1" type="ORF">SAMN05216370_4121</name>
</gene>
<comment type="caution">
    <text evidence="1">The sequence shown here is derived from an EMBL/GenBank/DDBJ whole genome shotgun (WGS) entry which is preliminary data.</text>
</comment>
<accession>A0AB37ZC88</accession>
<reference evidence="1 2" key="1">
    <citation type="submission" date="2016-10" db="EMBL/GenBank/DDBJ databases">
        <authorList>
            <person name="Varghese N."/>
            <person name="Submissions S."/>
        </authorList>
    </citation>
    <scope>NUCLEOTIDE SEQUENCE [LARGE SCALE GENOMIC DNA]</scope>
    <source>
        <strain evidence="1 2">DSM 17833</strain>
    </source>
</reference>
<keyword evidence="2" id="KW-1185">Reference proteome</keyword>
<dbReference type="Proteomes" id="UP000242418">
    <property type="component" value="Unassembled WGS sequence"/>
</dbReference>